<feature type="transmembrane region" description="Helical" evidence="1">
    <location>
        <begin position="93"/>
        <end position="114"/>
    </location>
</feature>
<keyword evidence="3" id="KW-1185">Reference proteome</keyword>
<evidence type="ECO:0000313" key="3">
    <source>
        <dbReference type="Proteomes" id="UP000887563"/>
    </source>
</evidence>
<keyword evidence="1" id="KW-0812">Transmembrane</keyword>
<dbReference type="PROSITE" id="PS51257">
    <property type="entry name" value="PROKAR_LIPOPROTEIN"/>
    <property type="match status" value="1"/>
</dbReference>
<organism evidence="3 4">
    <name type="scientific">Meloidogyne incognita</name>
    <name type="common">Southern root-knot nematode worm</name>
    <name type="synonym">Oxyuris incognita</name>
    <dbReference type="NCBI Taxonomy" id="6306"/>
    <lineage>
        <taxon>Eukaryota</taxon>
        <taxon>Metazoa</taxon>
        <taxon>Ecdysozoa</taxon>
        <taxon>Nematoda</taxon>
        <taxon>Chromadorea</taxon>
        <taxon>Rhabditida</taxon>
        <taxon>Tylenchina</taxon>
        <taxon>Tylenchomorpha</taxon>
        <taxon>Tylenchoidea</taxon>
        <taxon>Meloidogynidae</taxon>
        <taxon>Meloidogyninae</taxon>
        <taxon>Meloidogyne</taxon>
        <taxon>Meloidogyne incognita group</taxon>
    </lineage>
</organism>
<keyword evidence="1" id="KW-1133">Transmembrane helix</keyword>
<feature type="signal peptide" evidence="2">
    <location>
        <begin position="1"/>
        <end position="19"/>
    </location>
</feature>
<dbReference type="AlphaFoldDB" id="A0A914LNU0"/>
<dbReference type="Proteomes" id="UP000887563">
    <property type="component" value="Unplaced"/>
</dbReference>
<evidence type="ECO:0000256" key="1">
    <source>
        <dbReference type="SAM" id="Phobius"/>
    </source>
</evidence>
<name>A0A914LNU0_MELIC</name>
<evidence type="ECO:0000256" key="2">
    <source>
        <dbReference type="SAM" id="SignalP"/>
    </source>
</evidence>
<proteinExistence type="predicted"/>
<keyword evidence="2" id="KW-0732">Signal</keyword>
<feature type="chain" id="PRO_5037180599" evidence="2">
    <location>
        <begin position="20"/>
        <end position="145"/>
    </location>
</feature>
<dbReference type="WBParaSite" id="Minc3s00701g16296">
    <property type="protein sequence ID" value="Minc3s00701g16296"/>
    <property type="gene ID" value="Minc3s00701g16296"/>
</dbReference>
<accession>A0A914LNU0</accession>
<sequence length="145" mass="15314">MNFKTFLLFPIFCCSFLHSFLESSACFGGGIGGCGINPWGGFGSFGCGWGGGGVGGGGMFGGSDWNFGIGGYPAYSAPIIGAYPYSTNFATGLYAAPPMPIIAPCCPFSGLFGFKKRRKRNILKGKTLKLIINNGTQNYLNIQKF</sequence>
<protein>
    <submittedName>
        <fullName evidence="4">Candidate secreted effector</fullName>
    </submittedName>
</protein>
<reference evidence="4" key="1">
    <citation type="submission" date="2022-11" db="UniProtKB">
        <authorList>
            <consortium name="WormBaseParasite"/>
        </authorList>
    </citation>
    <scope>IDENTIFICATION</scope>
</reference>
<keyword evidence="1" id="KW-0472">Membrane</keyword>
<evidence type="ECO:0000313" key="4">
    <source>
        <dbReference type="WBParaSite" id="Minc3s00701g16296"/>
    </source>
</evidence>